<evidence type="ECO:0008006" key="3">
    <source>
        <dbReference type="Google" id="ProtNLM"/>
    </source>
</evidence>
<evidence type="ECO:0000313" key="2">
    <source>
        <dbReference type="Proteomes" id="UP001589627"/>
    </source>
</evidence>
<organism evidence="1 2">
    <name type="scientific">Actinoallomurus acaciae</name>
    <dbReference type="NCBI Taxonomy" id="502577"/>
    <lineage>
        <taxon>Bacteria</taxon>
        <taxon>Bacillati</taxon>
        <taxon>Actinomycetota</taxon>
        <taxon>Actinomycetes</taxon>
        <taxon>Streptosporangiales</taxon>
        <taxon>Thermomonosporaceae</taxon>
        <taxon>Actinoallomurus</taxon>
    </lineage>
</organism>
<reference evidence="1 2" key="1">
    <citation type="submission" date="2024-09" db="EMBL/GenBank/DDBJ databases">
        <authorList>
            <person name="Sun Q."/>
            <person name="Mori K."/>
        </authorList>
    </citation>
    <scope>NUCLEOTIDE SEQUENCE [LARGE SCALE GENOMIC DNA]</scope>
    <source>
        <strain evidence="1 2">TBRC 0563</strain>
    </source>
</reference>
<evidence type="ECO:0000313" key="1">
    <source>
        <dbReference type="EMBL" id="MFB9832168.1"/>
    </source>
</evidence>
<dbReference type="Proteomes" id="UP001589627">
    <property type="component" value="Unassembled WGS sequence"/>
</dbReference>
<name>A0ABV5YAY7_9ACTN</name>
<accession>A0ABV5YAY7</accession>
<gene>
    <name evidence="1" type="ORF">ACFFNX_08200</name>
</gene>
<protein>
    <recommendedName>
        <fullName evidence="3">DUF4365 domain-containing protein</fullName>
    </recommendedName>
</protein>
<dbReference type="RefSeq" id="WP_378197664.1">
    <property type="nucleotide sequence ID" value="NZ_JBHLZP010000040.1"/>
</dbReference>
<dbReference type="EMBL" id="JBHLZP010000040">
    <property type="protein sequence ID" value="MFB9832168.1"/>
    <property type="molecule type" value="Genomic_DNA"/>
</dbReference>
<keyword evidence="2" id="KW-1185">Reference proteome</keyword>
<comment type="caution">
    <text evidence="1">The sequence shown here is derived from an EMBL/GenBank/DDBJ whole genome shotgun (WGS) entry which is preliminary data.</text>
</comment>
<sequence length="285" mass="31219">MPTREHDVLAELFRWRPALAADLVTGLGVDLPDVREASHCSESFTDLKTSEYTGDAAVLLELDSGRFGVVVEVQRQEDTDKLWTWPLYIATLRARERCPAMLLVVAPDRDVAKWCARKIETGHPGHTLTPLVLQADNVPELTDPKDFLANPPMGVLSAMFHSGGPEGMKVLQAASDGTDLIADADRRLARRYVDCVLAVVPQAARDALEALMMTESEFYSDTFRNAEANAEAKAKAEAVLTFLHARGIAVTEAQKERISGCRDLAQLQDWIARSATVESAGDLFG</sequence>
<proteinExistence type="predicted"/>